<dbReference type="SUPFAM" id="SSF52058">
    <property type="entry name" value="L domain-like"/>
    <property type="match status" value="1"/>
</dbReference>
<evidence type="ECO:0000313" key="6">
    <source>
        <dbReference type="Proteomes" id="UP000796880"/>
    </source>
</evidence>
<protein>
    <submittedName>
        <fullName evidence="5">Uncharacterized protein</fullName>
    </submittedName>
</protein>
<evidence type="ECO:0000259" key="4">
    <source>
        <dbReference type="Pfam" id="PF23598"/>
    </source>
</evidence>
<dbReference type="GO" id="GO:0098542">
    <property type="term" value="P:defense response to other organism"/>
    <property type="evidence" value="ECO:0007669"/>
    <property type="project" value="TreeGrafter"/>
</dbReference>
<dbReference type="Pfam" id="PF23598">
    <property type="entry name" value="LRR_14"/>
    <property type="match status" value="1"/>
</dbReference>
<keyword evidence="2" id="KW-0611">Plant defense</keyword>
<dbReference type="PANTHER" id="PTHR23155">
    <property type="entry name" value="DISEASE RESISTANCE PROTEIN RP"/>
    <property type="match status" value="1"/>
</dbReference>
<dbReference type="OrthoDB" id="1746529at2759"/>
<evidence type="ECO:0000256" key="2">
    <source>
        <dbReference type="ARBA" id="ARBA00022821"/>
    </source>
</evidence>
<dbReference type="InterPro" id="IPR055414">
    <property type="entry name" value="LRR_R13L4/SHOC2-like"/>
</dbReference>
<sequence length="373" mass="43625">MYPEDCSIRCSRIIRQWIAEGFVKEKTNRRLEEVAYDYLTELINRSLVQVSKVYDTTGKVRECRIHDLMPEVVLRKMEDSSFCHVFSENQFTFREGQVTRRLSFVQTSFDVVRNADKNSHVRSILYFNIGDGILLDMSILITRTKNFKLSKVLDFEDGPLTRVHEDVGNLFHLRYLSLRNTKVKMLPRSIGKLVNLETLDLKQSFVFEIPGEIYRLCKLQHLLGYNRDYTVSMCIDSIKVGDDPLKILKSQHNLVVLQFEDNAYDGEKLQFEKGVFPKLKFLKLRNLNGLNSIIIEKGALSNLEHLQIAPCPHMEEVPFGVYHLETLKYLRVFDLPDEFVDGMRPEGQHRHIVEHIPFVHFVKGFDVDDFKYK</sequence>
<keyword evidence="6" id="KW-1185">Reference proteome</keyword>
<dbReference type="InterPro" id="IPR058922">
    <property type="entry name" value="WHD_DRP"/>
</dbReference>
<comment type="caution">
    <text evidence="5">The sequence shown here is derived from an EMBL/GenBank/DDBJ whole genome shotgun (WGS) entry which is preliminary data.</text>
</comment>
<dbReference type="PANTHER" id="PTHR23155:SF1052">
    <property type="entry name" value="DISEASE RESISTANCE PROTEIN RPM1"/>
    <property type="match status" value="1"/>
</dbReference>
<dbReference type="Proteomes" id="UP000796880">
    <property type="component" value="Unassembled WGS sequence"/>
</dbReference>
<proteinExistence type="predicted"/>
<accession>A0A8K0HQW7</accession>
<evidence type="ECO:0000313" key="5">
    <source>
        <dbReference type="EMBL" id="KAF3455924.1"/>
    </source>
</evidence>
<reference evidence="5" key="1">
    <citation type="submission" date="2020-03" db="EMBL/GenBank/DDBJ databases">
        <title>A high-quality chromosome-level genome assembly of a woody plant with both climbing and erect habits, Rhamnella rubrinervis.</title>
        <authorList>
            <person name="Lu Z."/>
            <person name="Yang Y."/>
            <person name="Zhu X."/>
            <person name="Sun Y."/>
        </authorList>
    </citation>
    <scope>NUCLEOTIDE SEQUENCE</scope>
    <source>
        <strain evidence="5">BYM</strain>
        <tissue evidence="5">Leaf</tissue>
    </source>
</reference>
<dbReference type="EMBL" id="VOIH02000001">
    <property type="protein sequence ID" value="KAF3455924.1"/>
    <property type="molecule type" value="Genomic_DNA"/>
</dbReference>
<feature type="domain" description="Disease resistance protein winged helix" evidence="3">
    <location>
        <begin position="1"/>
        <end position="71"/>
    </location>
</feature>
<keyword evidence="1" id="KW-0677">Repeat</keyword>
<dbReference type="AlphaFoldDB" id="A0A8K0HQW7"/>
<dbReference type="FunFam" id="1.10.10.10:FF:000322">
    <property type="entry name" value="Probable disease resistance protein At1g63360"/>
    <property type="match status" value="1"/>
</dbReference>
<dbReference type="InterPro" id="IPR036388">
    <property type="entry name" value="WH-like_DNA-bd_sf"/>
</dbReference>
<dbReference type="Gene3D" id="3.80.10.10">
    <property type="entry name" value="Ribonuclease Inhibitor"/>
    <property type="match status" value="1"/>
</dbReference>
<gene>
    <name evidence="5" type="ORF">FNV43_RR00567</name>
</gene>
<dbReference type="Gene3D" id="1.10.10.10">
    <property type="entry name" value="Winged helix-like DNA-binding domain superfamily/Winged helix DNA-binding domain"/>
    <property type="match status" value="1"/>
</dbReference>
<dbReference type="Pfam" id="PF23559">
    <property type="entry name" value="WHD_DRP"/>
    <property type="match status" value="1"/>
</dbReference>
<evidence type="ECO:0000259" key="3">
    <source>
        <dbReference type="Pfam" id="PF23559"/>
    </source>
</evidence>
<dbReference type="InterPro" id="IPR044974">
    <property type="entry name" value="Disease_R_plants"/>
</dbReference>
<dbReference type="InterPro" id="IPR032675">
    <property type="entry name" value="LRR_dom_sf"/>
</dbReference>
<feature type="domain" description="Disease resistance R13L4/SHOC-2-like LRR" evidence="4">
    <location>
        <begin position="120"/>
        <end position="226"/>
    </location>
</feature>
<organism evidence="5 6">
    <name type="scientific">Rhamnella rubrinervis</name>
    <dbReference type="NCBI Taxonomy" id="2594499"/>
    <lineage>
        <taxon>Eukaryota</taxon>
        <taxon>Viridiplantae</taxon>
        <taxon>Streptophyta</taxon>
        <taxon>Embryophyta</taxon>
        <taxon>Tracheophyta</taxon>
        <taxon>Spermatophyta</taxon>
        <taxon>Magnoliopsida</taxon>
        <taxon>eudicotyledons</taxon>
        <taxon>Gunneridae</taxon>
        <taxon>Pentapetalae</taxon>
        <taxon>rosids</taxon>
        <taxon>fabids</taxon>
        <taxon>Rosales</taxon>
        <taxon>Rhamnaceae</taxon>
        <taxon>rhamnoid group</taxon>
        <taxon>Rhamneae</taxon>
        <taxon>Rhamnella</taxon>
    </lineage>
</organism>
<name>A0A8K0HQW7_9ROSA</name>
<evidence type="ECO:0000256" key="1">
    <source>
        <dbReference type="ARBA" id="ARBA00022737"/>
    </source>
</evidence>